<feature type="domain" description="EAL" evidence="3">
    <location>
        <begin position="314"/>
        <end position="567"/>
    </location>
</feature>
<dbReference type="PANTHER" id="PTHR44757">
    <property type="entry name" value="DIGUANYLATE CYCLASE DGCP"/>
    <property type="match status" value="1"/>
</dbReference>
<keyword evidence="6" id="KW-1185">Reference proteome</keyword>
<keyword evidence="1" id="KW-0597">Phosphoprotein</keyword>
<dbReference type="NCBIfam" id="TIGR00254">
    <property type="entry name" value="GGDEF"/>
    <property type="match status" value="1"/>
</dbReference>
<dbReference type="EMBL" id="JAQOSP010000041">
    <property type="protein sequence ID" value="MDJ1168984.1"/>
    <property type="molecule type" value="Genomic_DNA"/>
</dbReference>
<name>A0ABT7AQ29_9CYAN</name>
<organism evidence="5 6">
    <name type="scientific">Roseofilum acuticapitatum BLCC-M154</name>
    <dbReference type="NCBI Taxonomy" id="3022444"/>
    <lineage>
        <taxon>Bacteria</taxon>
        <taxon>Bacillati</taxon>
        <taxon>Cyanobacteriota</taxon>
        <taxon>Cyanophyceae</taxon>
        <taxon>Desertifilales</taxon>
        <taxon>Desertifilaceae</taxon>
        <taxon>Roseofilum</taxon>
        <taxon>Roseofilum acuticapitatum</taxon>
    </lineage>
</organism>
<dbReference type="Gene3D" id="3.20.20.450">
    <property type="entry name" value="EAL domain"/>
    <property type="match status" value="1"/>
</dbReference>
<dbReference type="PROSITE" id="PS50887">
    <property type="entry name" value="GGDEF"/>
    <property type="match status" value="1"/>
</dbReference>
<dbReference type="SUPFAM" id="SSF55073">
    <property type="entry name" value="Nucleotide cyclase"/>
    <property type="match status" value="1"/>
</dbReference>
<dbReference type="CDD" id="cd01949">
    <property type="entry name" value="GGDEF"/>
    <property type="match status" value="1"/>
</dbReference>
<protein>
    <submittedName>
        <fullName evidence="5">EAL domain-containing protein</fullName>
    </submittedName>
</protein>
<dbReference type="Pfam" id="PF00990">
    <property type="entry name" value="GGDEF"/>
    <property type="match status" value="1"/>
</dbReference>
<dbReference type="Proteomes" id="UP001235303">
    <property type="component" value="Unassembled WGS sequence"/>
</dbReference>
<dbReference type="PANTHER" id="PTHR44757:SF2">
    <property type="entry name" value="BIOFILM ARCHITECTURE MAINTENANCE PROTEIN MBAA"/>
    <property type="match status" value="1"/>
</dbReference>
<dbReference type="PROSITE" id="PS50883">
    <property type="entry name" value="EAL"/>
    <property type="match status" value="1"/>
</dbReference>
<dbReference type="SMART" id="SM00052">
    <property type="entry name" value="EAL"/>
    <property type="match status" value="1"/>
</dbReference>
<dbReference type="InterPro" id="IPR035919">
    <property type="entry name" value="EAL_sf"/>
</dbReference>
<evidence type="ECO:0000313" key="5">
    <source>
        <dbReference type="EMBL" id="MDJ1168984.1"/>
    </source>
</evidence>
<evidence type="ECO:0000313" key="6">
    <source>
        <dbReference type="Proteomes" id="UP001235303"/>
    </source>
</evidence>
<dbReference type="SUPFAM" id="SSF52172">
    <property type="entry name" value="CheY-like"/>
    <property type="match status" value="1"/>
</dbReference>
<evidence type="ECO:0000256" key="1">
    <source>
        <dbReference type="PROSITE-ProRule" id="PRU00169"/>
    </source>
</evidence>
<dbReference type="RefSeq" id="WP_283752748.1">
    <property type="nucleotide sequence ID" value="NZ_JAQOSP010000041.1"/>
</dbReference>
<dbReference type="SMART" id="SM00267">
    <property type="entry name" value="GGDEF"/>
    <property type="match status" value="1"/>
</dbReference>
<accession>A0ABT7AQ29</accession>
<evidence type="ECO:0000259" key="3">
    <source>
        <dbReference type="PROSITE" id="PS50883"/>
    </source>
</evidence>
<gene>
    <name evidence="5" type="ORF">PMG71_06055</name>
</gene>
<dbReference type="PROSITE" id="PS50110">
    <property type="entry name" value="RESPONSE_REGULATORY"/>
    <property type="match status" value="1"/>
</dbReference>
<proteinExistence type="predicted"/>
<feature type="domain" description="GGDEF" evidence="4">
    <location>
        <begin position="171"/>
        <end position="305"/>
    </location>
</feature>
<evidence type="ECO:0000259" key="2">
    <source>
        <dbReference type="PROSITE" id="PS50110"/>
    </source>
</evidence>
<dbReference type="InterPro" id="IPR043128">
    <property type="entry name" value="Rev_trsase/Diguanyl_cyclase"/>
</dbReference>
<evidence type="ECO:0000259" key="4">
    <source>
        <dbReference type="PROSITE" id="PS50887"/>
    </source>
</evidence>
<reference evidence="5 6" key="1">
    <citation type="submission" date="2023-01" db="EMBL/GenBank/DDBJ databases">
        <title>Novel diversity within Roseofilum (Cyanobacteria; Desertifilaceae) from marine benthic mats with descriptions of four novel species.</title>
        <authorList>
            <person name="Wang Y."/>
            <person name="Berthold D.E."/>
            <person name="Hu J."/>
            <person name="Lefler F.W."/>
            <person name="Laughinghouse H.D. IV."/>
        </authorList>
    </citation>
    <scope>NUCLEOTIDE SEQUENCE [LARGE SCALE GENOMIC DNA]</scope>
    <source>
        <strain evidence="5 6">BLCC-M154</strain>
    </source>
</reference>
<dbReference type="SMART" id="SM00448">
    <property type="entry name" value="REC"/>
    <property type="match status" value="1"/>
</dbReference>
<dbReference type="Gene3D" id="3.30.70.270">
    <property type="match status" value="1"/>
</dbReference>
<dbReference type="InterPro" id="IPR001789">
    <property type="entry name" value="Sig_transdc_resp-reg_receiver"/>
</dbReference>
<dbReference type="CDD" id="cd01948">
    <property type="entry name" value="EAL"/>
    <property type="match status" value="1"/>
</dbReference>
<feature type="domain" description="Response regulatory" evidence="2">
    <location>
        <begin position="3"/>
        <end position="119"/>
    </location>
</feature>
<dbReference type="InterPro" id="IPR001633">
    <property type="entry name" value="EAL_dom"/>
</dbReference>
<dbReference type="InterPro" id="IPR000160">
    <property type="entry name" value="GGDEF_dom"/>
</dbReference>
<comment type="caution">
    <text evidence="5">The sequence shown here is derived from an EMBL/GenBank/DDBJ whole genome shotgun (WGS) entry which is preliminary data.</text>
</comment>
<dbReference type="CDD" id="cd17574">
    <property type="entry name" value="REC_OmpR"/>
    <property type="match status" value="1"/>
</dbReference>
<dbReference type="InterPro" id="IPR029787">
    <property type="entry name" value="Nucleotide_cyclase"/>
</dbReference>
<sequence>MTKILVIEDDEAIRENLLELLESEGYEALGAENGREGLKIAQNAIPDLILCDVMMPELTGYAVLTTLQENPMLSHIPFIFLTAKSDRLDFRYGMELGADDYLMKPCLPNEILRAVAARLDKQASLNAHYLQELQRQASEDLLTHLPNRTRLRDLFQTLVENSSTLVVGQEQLIPVLCIGLDRFDRINDTLGYDIGDRLLQAVAQSIGEILKAHSPLLARLSDDVFVAILGEQIARHEVMEQMETLIAELSKPFNINGENLAITASIGITYYPRDGQDIDPLIQNASRALNQARERGGNKYQFYIPTFYVGSGDRLNLEASLRYALDRQELQVHYQPQVSLQTGKVIGAEALIRWQHPERGWVSPAKFIPIAEQTGLIDTIGKWVLVQACEQAKRWQQFNPDFQMSVNLSPRQLTQLPLHQWLLDALISIGYIPSTLELELTETALVEQKQEALKILNSLKSIGVKLALDDFGTGYSSLEYLKDFPFDILKIDRCFIKKIEHSTKQQSLVSAIIKMAQALDLKVVAEGVETEGEVRFLQAQNCEIIQGYYFSKPLAQEDFEEQILNTQKQLPKMLLANRGKDWEKYIKN</sequence>
<dbReference type="InterPro" id="IPR011006">
    <property type="entry name" value="CheY-like_superfamily"/>
</dbReference>
<dbReference type="SUPFAM" id="SSF141868">
    <property type="entry name" value="EAL domain-like"/>
    <property type="match status" value="1"/>
</dbReference>
<dbReference type="InterPro" id="IPR052155">
    <property type="entry name" value="Biofilm_reg_signaling"/>
</dbReference>
<dbReference type="Pfam" id="PF00072">
    <property type="entry name" value="Response_reg"/>
    <property type="match status" value="1"/>
</dbReference>
<dbReference type="Pfam" id="PF00563">
    <property type="entry name" value="EAL"/>
    <property type="match status" value="1"/>
</dbReference>
<feature type="modified residue" description="4-aspartylphosphate" evidence="1">
    <location>
        <position position="52"/>
    </location>
</feature>
<dbReference type="Gene3D" id="3.40.50.2300">
    <property type="match status" value="1"/>
</dbReference>